<sequence>MLGKSLVAKELLKHGAQPHVQGEWGFTLTYDVLTEDGANVNLQDASGSLPIHLATIESHLHKNSKGPTCLEMVMPSTRPGLRAGSTHSIPP</sequence>
<evidence type="ECO:0000313" key="1">
    <source>
        <dbReference type="Ensembl" id="ENSCMIP00000021330.1"/>
    </source>
</evidence>
<dbReference type="InterPro" id="IPR036770">
    <property type="entry name" value="Ankyrin_rpt-contain_sf"/>
</dbReference>
<reference evidence="1" key="4">
    <citation type="submission" date="2025-08" db="UniProtKB">
        <authorList>
            <consortium name="Ensembl"/>
        </authorList>
    </citation>
    <scope>IDENTIFICATION</scope>
</reference>
<accession>A0A4W3I1J9</accession>
<dbReference type="Gene3D" id="1.25.40.20">
    <property type="entry name" value="Ankyrin repeat-containing domain"/>
    <property type="match status" value="1"/>
</dbReference>
<dbReference type="Ensembl" id="ENSCMIT00000021715.1">
    <property type="protein sequence ID" value="ENSCMIP00000021330.1"/>
    <property type="gene ID" value="ENSCMIG00000009735.1"/>
</dbReference>
<protein>
    <submittedName>
        <fullName evidence="1">Uncharacterized protein</fullName>
    </submittedName>
</protein>
<reference evidence="1" key="5">
    <citation type="submission" date="2025-09" db="UniProtKB">
        <authorList>
            <consortium name="Ensembl"/>
        </authorList>
    </citation>
    <scope>IDENTIFICATION</scope>
</reference>
<dbReference type="AlphaFoldDB" id="A0A4W3I1J9"/>
<keyword evidence="2" id="KW-1185">Reference proteome</keyword>
<reference evidence="2" key="2">
    <citation type="journal article" date="2007" name="PLoS Biol.">
        <title>Survey sequencing and comparative analysis of the elephant shark (Callorhinchus milii) genome.</title>
        <authorList>
            <person name="Venkatesh B."/>
            <person name="Kirkness E.F."/>
            <person name="Loh Y.H."/>
            <person name="Halpern A.L."/>
            <person name="Lee A.P."/>
            <person name="Johnson J."/>
            <person name="Dandona N."/>
            <person name="Viswanathan L.D."/>
            <person name="Tay A."/>
            <person name="Venter J.C."/>
            <person name="Strausberg R.L."/>
            <person name="Brenner S."/>
        </authorList>
    </citation>
    <scope>NUCLEOTIDE SEQUENCE [LARGE SCALE GENOMIC DNA]</scope>
</reference>
<reference evidence="2" key="1">
    <citation type="journal article" date="2006" name="Science">
        <title>Ancient noncoding elements conserved in the human genome.</title>
        <authorList>
            <person name="Venkatesh B."/>
            <person name="Kirkness E.F."/>
            <person name="Loh Y.H."/>
            <person name="Halpern A.L."/>
            <person name="Lee A.P."/>
            <person name="Johnson J."/>
            <person name="Dandona N."/>
            <person name="Viswanathan L.D."/>
            <person name="Tay A."/>
            <person name="Venter J.C."/>
            <person name="Strausberg R.L."/>
            <person name="Brenner S."/>
        </authorList>
    </citation>
    <scope>NUCLEOTIDE SEQUENCE [LARGE SCALE GENOMIC DNA]</scope>
</reference>
<name>A0A4W3I1J9_CALMI</name>
<dbReference type="SUPFAM" id="SSF48403">
    <property type="entry name" value="Ankyrin repeat"/>
    <property type="match status" value="1"/>
</dbReference>
<organism evidence="1 2">
    <name type="scientific">Callorhinchus milii</name>
    <name type="common">Ghost shark</name>
    <dbReference type="NCBI Taxonomy" id="7868"/>
    <lineage>
        <taxon>Eukaryota</taxon>
        <taxon>Metazoa</taxon>
        <taxon>Chordata</taxon>
        <taxon>Craniata</taxon>
        <taxon>Vertebrata</taxon>
        <taxon>Chondrichthyes</taxon>
        <taxon>Holocephali</taxon>
        <taxon>Chimaeriformes</taxon>
        <taxon>Callorhinchidae</taxon>
        <taxon>Callorhinchus</taxon>
    </lineage>
</organism>
<reference evidence="2" key="3">
    <citation type="journal article" date="2014" name="Nature">
        <title>Elephant shark genome provides unique insights into gnathostome evolution.</title>
        <authorList>
            <consortium name="International Elephant Shark Genome Sequencing Consortium"/>
            <person name="Venkatesh B."/>
            <person name="Lee A.P."/>
            <person name="Ravi V."/>
            <person name="Maurya A.K."/>
            <person name="Lian M.M."/>
            <person name="Swann J.B."/>
            <person name="Ohta Y."/>
            <person name="Flajnik M.F."/>
            <person name="Sutoh Y."/>
            <person name="Kasahara M."/>
            <person name="Hoon S."/>
            <person name="Gangu V."/>
            <person name="Roy S.W."/>
            <person name="Irimia M."/>
            <person name="Korzh V."/>
            <person name="Kondrychyn I."/>
            <person name="Lim Z.W."/>
            <person name="Tay B.H."/>
            <person name="Tohari S."/>
            <person name="Kong K.W."/>
            <person name="Ho S."/>
            <person name="Lorente-Galdos B."/>
            <person name="Quilez J."/>
            <person name="Marques-Bonet T."/>
            <person name="Raney B.J."/>
            <person name="Ingham P.W."/>
            <person name="Tay A."/>
            <person name="Hillier L.W."/>
            <person name="Minx P."/>
            <person name="Boehm T."/>
            <person name="Wilson R.K."/>
            <person name="Brenner S."/>
            <person name="Warren W.C."/>
        </authorList>
    </citation>
    <scope>NUCLEOTIDE SEQUENCE [LARGE SCALE GENOMIC DNA]</scope>
</reference>
<dbReference type="Proteomes" id="UP000314986">
    <property type="component" value="Unassembled WGS sequence"/>
</dbReference>
<proteinExistence type="predicted"/>
<evidence type="ECO:0000313" key="2">
    <source>
        <dbReference type="Proteomes" id="UP000314986"/>
    </source>
</evidence>